<gene>
    <name evidence="1" type="ORF">GLOINDRAFT_99766</name>
</gene>
<sequence>MTLSVLLDFRLSAVKRNKTRGTSRLSEEDSRTFGEKYNDNTTRCGLSPVNGEHHIGSDAMGIEYTIWAIVQNLFLGRRYVVPATFRGTCHFICTLVLYTQVRESRNEHQRSDNFILVENFEDNSRIATLINYMVLDSVIVIHEN</sequence>
<dbReference type="HOGENOM" id="CLU_1797492_0_0_1"/>
<organism evidence="1">
    <name type="scientific">Rhizophagus irregularis (strain DAOM 181602 / DAOM 197198 / MUCL 43194)</name>
    <name type="common">Arbuscular mycorrhizal fungus</name>
    <name type="synonym">Glomus intraradices</name>
    <dbReference type="NCBI Taxonomy" id="747089"/>
    <lineage>
        <taxon>Eukaryota</taxon>
        <taxon>Fungi</taxon>
        <taxon>Fungi incertae sedis</taxon>
        <taxon>Mucoromycota</taxon>
        <taxon>Glomeromycotina</taxon>
        <taxon>Glomeromycetes</taxon>
        <taxon>Glomerales</taxon>
        <taxon>Glomeraceae</taxon>
        <taxon>Rhizophagus</taxon>
    </lineage>
</organism>
<reference evidence="1" key="1">
    <citation type="submission" date="2013-07" db="EMBL/GenBank/DDBJ databases">
        <title>The genome of an arbuscular mycorrhizal fungus provides insights into the evolution of the oldest plant symbiosis.</title>
        <authorList>
            <consortium name="DOE Joint Genome Institute"/>
            <person name="Tisserant E."/>
            <person name="Malbreil M."/>
            <person name="Kuo A."/>
            <person name="Kohler A."/>
            <person name="Symeonidi A."/>
            <person name="Balestrini R."/>
            <person name="Charron P."/>
            <person name="Duensing N."/>
            <person name="Frei-dit-Frey N."/>
            <person name="Gianinazzi-Pearson V."/>
            <person name="Gilbert B."/>
            <person name="Handa Y."/>
            <person name="Hijri M."/>
            <person name="Kaul R."/>
            <person name="Kawaguchi M."/>
            <person name="Krajinski F."/>
            <person name="Lammers P."/>
            <person name="Lapierre D."/>
            <person name="Masclaux F.G."/>
            <person name="Murat C."/>
            <person name="Morin E."/>
            <person name="Ndikumana S."/>
            <person name="Pagni M."/>
            <person name="Petitpierre D."/>
            <person name="Requena N."/>
            <person name="Rosikiewicz P."/>
            <person name="Riley R."/>
            <person name="Saito K."/>
            <person name="San Clemente H."/>
            <person name="Shapiro H."/>
            <person name="van Tuinen D."/>
            <person name="Becard G."/>
            <person name="Bonfante P."/>
            <person name="Paszkowski U."/>
            <person name="Shachar-Hill Y."/>
            <person name="Young J.P."/>
            <person name="Sanders I.R."/>
            <person name="Henrissat B."/>
            <person name="Rensing S.A."/>
            <person name="Grigoriev I.V."/>
            <person name="Corradi N."/>
            <person name="Roux C."/>
            <person name="Martin F."/>
        </authorList>
    </citation>
    <scope>NUCLEOTIDE SEQUENCE</scope>
    <source>
        <strain evidence="1">DAOM 197198</strain>
    </source>
</reference>
<accession>U9TB12</accession>
<evidence type="ECO:0000313" key="1">
    <source>
        <dbReference type="EMBL" id="ESA05350.1"/>
    </source>
</evidence>
<proteinExistence type="predicted"/>
<dbReference type="VEuPathDB" id="FungiDB:RhiirFUN_012808"/>
<name>U9TB12_RHIID</name>
<dbReference type="AlphaFoldDB" id="U9TB12"/>
<dbReference type="EMBL" id="KI293139">
    <property type="protein sequence ID" value="ESA05350.1"/>
    <property type="molecule type" value="Genomic_DNA"/>
</dbReference>
<protein>
    <submittedName>
        <fullName evidence="1">Uncharacterized protein</fullName>
    </submittedName>
</protein>